<dbReference type="Proteomes" id="UP001632038">
    <property type="component" value="Unassembled WGS sequence"/>
</dbReference>
<dbReference type="InterPro" id="IPR009880">
    <property type="entry name" value="Glyoxal_oxidase_N"/>
</dbReference>
<sequence>MNMALTQTLNILCSTLLLLRHVVLTRAALGKWDLLQPSIGIVSMHMQLLHTDRVVIYDRTDFGYSNISLPDGKCRDDPTERKVKHDCTAHSVEYDVASNTARPLMVQTNVWCSSGAVMNNGTLVQAGGDSDGERVVRLFTPCPDCDWNEIKDGLLVRRWYSTTLILPDGNGQLIIGGRQQYNYEFYPKTTPSDKVYDLPFLQQTNDDKSENNLYPFVFLNLDGNLFVFANNRAILLDYINNKVVRTYPEIPGGDPRNYPSTGSAVLLPLKENVGVEVLVCGGAPKGAHPKAIDTNPEFVGALDTCARIGINDLNPQWAMETMPMGRVMSDMLLLPDGNVLIINGAGNGVAGWDIGRNPVLEPVVYRPDSPSGSRFEVQNPSSTPRMYHSSTVLLRDGRVLVGGSNPHELYEFTNVLFPTDLSLESFSPSYLDPKFAYLRPKIISPASQSGIRYGQNVPIRFNLQLGRLDSDSLMVTMLAPPFNTHTFSMHQRLLVLKKLDLTHVGYSTYQIRVVTPDTSHLAPSGYYLVFVVYKNIPSEGMWVRIS</sequence>
<evidence type="ECO:0000256" key="2">
    <source>
        <dbReference type="SAM" id="SignalP"/>
    </source>
</evidence>
<accession>A0ABD3C7Y5</accession>
<dbReference type="PANTHER" id="PTHR32208">
    <property type="entry name" value="SECRETED PROTEIN-RELATED"/>
    <property type="match status" value="1"/>
</dbReference>
<dbReference type="InterPro" id="IPR011043">
    <property type="entry name" value="Gal_Oxase/kelch_b-propeller"/>
</dbReference>
<keyword evidence="6" id="KW-1185">Reference proteome</keyword>
<feature type="domain" description="Galactose oxidase-like Early set" evidence="4">
    <location>
        <begin position="439"/>
        <end position="545"/>
    </location>
</feature>
<dbReference type="CDD" id="cd02851">
    <property type="entry name" value="E_set_GO_C"/>
    <property type="match status" value="1"/>
</dbReference>
<feature type="domain" description="Glyoxal oxidase N-terminal" evidence="3">
    <location>
        <begin position="44"/>
        <end position="430"/>
    </location>
</feature>
<evidence type="ECO:0000259" key="4">
    <source>
        <dbReference type="Pfam" id="PF09118"/>
    </source>
</evidence>
<dbReference type="Pfam" id="PF09118">
    <property type="entry name" value="GO-like_E_set"/>
    <property type="match status" value="1"/>
</dbReference>
<evidence type="ECO:0000313" key="5">
    <source>
        <dbReference type="EMBL" id="KAL3624940.1"/>
    </source>
</evidence>
<dbReference type="Pfam" id="PF07250">
    <property type="entry name" value="Glyoxal_oxid_N"/>
    <property type="match status" value="1"/>
</dbReference>
<keyword evidence="1 2" id="KW-0732">Signal</keyword>
<dbReference type="SUPFAM" id="SSF81296">
    <property type="entry name" value="E set domains"/>
    <property type="match status" value="1"/>
</dbReference>
<dbReference type="Gene3D" id="2.60.40.10">
    <property type="entry name" value="Immunoglobulins"/>
    <property type="match status" value="1"/>
</dbReference>
<protein>
    <recommendedName>
        <fullName evidence="7">Galactose oxidase</fullName>
    </recommendedName>
</protein>
<dbReference type="EMBL" id="JAVIJP010000053">
    <property type="protein sequence ID" value="KAL3624940.1"/>
    <property type="molecule type" value="Genomic_DNA"/>
</dbReference>
<dbReference type="SUPFAM" id="SSF50965">
    <property type="entry name" value="Galactose oxidase, central domain"/>
    <property type="match status" value="1"/>
</dbReference>
<name>A0ABD3C7Y5_9LAMI</name>
<feature type="chain" id="PRO_5044820324" description="Galactose oxidase" evidence="2">
    <location>
        <begin position="28"/>
        <end position="546"/>
    </location>
</feature>
<evidence type="ECO:0000256" key="1">
    <source>
        <dbReference type="ARBA" id="ARBA00022729"/>
    </source>
</evidence>
<dbReference type="InterPro" id="IPR037293">
    <property type="entry name" value="Gal_Oxidase_central_sf"/>
</dbReference>
<comment type="caution">
    <text evidence="5">The sequence shown here is derived from an EMBL/GenBank/DDBJ whole genome shotgun (WGS) entry which is preliminary data.</text>
</comment>
<dbReference type="AlphaFoldDB" id="A0ABD3C7Y5"/>
<dbReference type="InterPro" id="IPR015202">
    <property type="entry name" value="GO-like_E_set"/>
</dbReference>
<proteinExistence type="predicted"/>
<organism evidence="5 6">
    <name type="scientific">Castilleja foliolosa</name>
    <dbReference type="NCBI Taxonomy" id="1961234"/>
    <lineage>
        <taxon>Eukaryota</taxon>
        <taxon>Viridiplantae</taxon>
        <taxon>Streptophyta</taxon>
        <taxon>Embryophyta</taxon>
        <taxon>Tracheophyta</taxon>
        <taxon>Spermatophyta</taxon>
        <taxon>Magnoliopsida</taxon>
        <taxon>eudicotyledons</taxon>
        <taxon>Gunneridae</taxon>
        <taxon>Pentapetalae</taxon>
        <taxon>asterids</taxon>
        <taxon>lamiids</taxon>
        <taxon>Lamiales</taxon>
        <taxon>Orobanchaceae</taxon>
        <taxon>Pedicularideae</taxon>
        <taxon>Castillejinae</taxon>
        <taxon>Castilleja</taxon>
    </lineage>
</organism>
<dbReference type="Gene3D" id="2.130.10.80">
    <property type="entry name" value="Galactose oxidase/kelch, beta-propeller"/>
    <property type="match status" value="1"/>
</dbReference>
<dbReference type="PANTHER" id="PTHR32208:SF62">
    <property type="entry name" value="OXIDASE, PUTATIVE, EXPRESSED-RELATED"/>
    <property type="match status" value="1"/>
</dbReference>
<dbReference type="InterPro" id="IPR013783">
    <property type="entry name" value="Ig-like_fold"/>
</dbReference>
<evidence type="ECO:0000313" key="6">
    <source>
        <dbReference type="Proteomes" id="UP001632038"/>
    </source>
</evidence>
<evidence type="ECO:0008006" key="7">
    <source>
        <dbReference type="Google" id="ProtNLM"/>
    </source>
</evidence>
<evidence type="ECO:0000259" key="3">
    <source>
        <dbReference type="Pfam" id="PF07250"/>
    </source>
</evidence>
<feature type="signal peptide" evidence="2">
    <location>
        <begin position="1"/>
        <end position="27"/>
    </location>
</feature>
<gene>
    <name evidence="5" type="ORF">CASFOL_031608</name>
</gene>
<dbReference type="InterPro" id="IPR014756">
    <property type="entry name" value="Ig_E-set"/>
</dbReference>
<reference evidence="6" key="1">
    <citation type="journal article" date="2024" name="IScience">
        <title>Strigolactones Initiate the Formation of Haustorium-like Structures in Castilleja.</title>
        <authorList>
            <person name="Buerger M."/>
            <person name="Peterson D."/>
            <person name="Chory J."/>
        </authorList>
    </citation>
    <scope>NUCLEOTIDE SEQUENCE [LARGE SCALE GENOMIC DNA]</scope>
</reference>